<organism evidence="3 4">
    <name type="scientific">Adiantum capillus-veneris</name>
    <name type="common">Maidenhair fern</name>
    <dbReference type="NCBI Taxonomy" id="13818"/>
    <lineage>
        <taxon>Eukaryota</taxon>
        <taxon>Viridiplantae</taxon>
        <taxon>Streptophyta</taxon>
        <taxon>Embryophyta</taxon>
        <taxon>Tracheophyta</taxon>
        <taxon>Polypodiopsida</taxon>
        <taxon>Polypodiidae</taxon>
        <taxon>Polypodiales</taxon>
        <taxon>Pteridineae</taxon>
        <taxon>Pteridaceae</taxon>
        <taxon>Vittarioideae</taxon>
        <taxon>Adiantum</taxon>
    </lineage>
</organism>
<evidence type="ECO:0000256" key="2">
    <source>
        <dbReference type="SAM" id="MobiDB-lite"/>
    </source>
</evidence>
<dbReference type="Proteomes" id="UP000886520">
    <property type="component" value="Chromosome 16"/>
</dbReference>
<dbReference type="InterPro" id="IPR012677">
    <property type="entry name" value="Nucleotide-bd_a/b_plait_sf"/>
</dbReference>
<dbReference type="AlphaFoldDB" id="A0A9D4UHI9"/>
<dbReference type="InterPro" id="IPR037171">
    <property type="entry name" value="NagB/RpiA_transferase-like"/>
</dbReference>
<dbReference type="FunFam" id="3.40.50.10420:FF:000004">
    <property type="entry name" value="5-formyltetrahydrofolate cyclo-ligase-like protein COG0212"/>
    <property type="match status" value="1"/>
</dbReference>
<dbReference type="OrthoDB" id="433414at2759"/>
<dbReference type="CDD" id="cd00590">
    <property type="entry name" value="RRM_SF"/>
    <property type="match status" value="1"/>
</dbReference>
<accession>A0A9D4UHI9</accession>
<name>A0A9D4UHI9_ADICA</name>
<protein>
    <recommendedName>
        <fullName evidence="1">Methenyltetrahydrofolate synthase domain-containing protein</fullName>
    </recommendedName>
</protein>
<dbReference type="InterPro" id="IPR002698">
    <property type="entry name" value="FTHF_cligase"/>
</dbReference>
<dbReference type="InterPro" id="IPR024185">
    <property type="entry name" value="FTHF_cligase-like_sf"/>
</dbReference>
<dbReference type="SUPFAM" id="SSF54928">
    <property type="entry name" value="RNA-binding domain, RBD"/>
    <property type="match status" value="1"/>
</dbReference>
<dbReference type="PANTHER" id="PTHR13017">
    <property type="entry name" value="5-FORMYLTETRAHYDROFOLATE CYCLO-LIGASE-RELATED"/>
    <property type="match status" value="1"/>
</dbReference>
<dbReference type="SUPFAM" id="SSF100950">
    <property type="entry name" value="NagB/RpiA/CoA transferase-like"/>
    <property type="match status" value="1"/>
</dbReference>
<dbReference type="GO" id="GO:0005737">
    <property type="term" value="C:cytoplasm"/>
    <property type="evidence" value="ECO:0007669"/>
    <property type="project" value="TreeGrafter"/>
</dbReference>
<dbReference type="Gene3D" id="3.40.50.10420">
    <property type="entry name" value="NagB/RpiA/CoA transferase-like"/>
    <property type="match status" value="1"/>
</dbReference>
<keyword evidence="4" id="KW-1185">Reference proteome</keyword>
<dbReference type="InterPro" id="IPR035979">
    <property type="entry name" value="RBD_domain_sf"/>
</dbReference>
<dbReference type="PANTHER" id="PTHR13017:SF0">
    <property type="entry name" value="METHENYLTETRAHYDROFOLATE SYNTHASE DOMAIN-CONTAINING PROTEIN"/>
    <property type="match status" value="1"/>
</dbReference>
<evidence type="ECO:0000313" key="3">
    <source>
        <dbReference type="EMBL" id="KAI5068038.1"/>
    </source>
</evidence>
<evidence type="ECO:0000313" key="4">
    <source>
        <dbReference type="Proteomes" id="UP000886520"/>
    </source>
</evidence>
<dbReference type="Gene3D" id="3.30.70.330">
    <property type="match status" value="1"/>
</dbReference>
<proteinExistence type="predicted"/>
<gene>
    <name evidence="3" type="ORF">GOP47_0016383</name>
</gene>
<feature type="region of interest" description="Disordered" evidence="2">
    <location>
        <begin position="339"/>
        <end position="359"/>
    </location>
</feature>
<evidence type="ECO:0000256" key="1">
    <source>
        <dbReference type="ARBA" id="ARBA00015518"/>
    </source>
</evidence>
<dbReference type="Pfam" id="PF01812">
    <property type="entry name" value="5-FTHF_cyc-lig"/>
    <property type="match status" value="1"/>
</dbReference>
<dbReference type="EMBL" id="JABFUD020000016">
    <property type="protein sequence ID" value="KAI5068038.1"/>
    <property type="molecule type" value="Genomic_DNA"/>
</dbReference>
<sequence>MAFLRRAGARVLGAKRRTASALHVENLQRVFVGSMFDGDSVLQQTATLCSVSPEGDSDADHLHLDEETRQHMADVAYAAVATSDTSNAHNGAWKWAIRQRIWDLLEQENIAMHPLPVHHRIPNFMGALTAASQLASLPAFMSAECIKVNPDTPQKQVRFLTLSSKKKLLVPQPRLRTGFFSEMEASTLPRGTLAAASSAAGAAKYGKPRGINAKLKVDLIVIGSVAVDPKTGVRIGKGEGFADLEYGMLRHMGAADDTTIVATTVHDKQLVDDIPINMLCAHDVPVDIICTPTQVIFTETTLSKPQGIYWDLLSPEKLSKISVLQELKKQIELETGQELPVGPSEVLPPPAERKKAPEKTSKDARIFVWNLNRSTQWTDLRDHIASMGAEALKVNVIRKEPKSKPVARILLKEGTDVESLVEALDGSQLGMGMIRAQKDNSSN</sequence>
<dbReference type="GO" id="GO:0003676">
    <property type="term" value="F:nucleic acid binding"/>
    <property type="evidence" value="ECO:0007669"/>
    <property type="project" value="InterPro"/>
</dbReference>
<comment type="caution">
    <text evidence="3">The sequence shown here is derived from an EMBL/GenBank/DDBJ whole genome shotgun (WGS) entry which is preliminary data.</text>
</comment>
<reference evidence="3" key="1">
    <citation type="submission" date="2021-01" db="EMBL/GenBank/DDBJ databases">
        <title>Adiantum capillus-veneris genome.</title>
        <authorList>
            <person name="Fang Y."/>
            <person name="Liao Q."/>
        </authorList>
    </citation>
    <scope>NUCLEOTIDE SEQUENCE</scope>
    <source>
        <strain evidence="3">H3</strain>
        <tissue evidence="3">Leaf</tissue>
    </source>
</reference>